<dbReference type="EMBL" id="MK697702">
    <property type="protein sequence ID" value="QHR91655.1"/>
    <property type="molecule type" value="Genomic_DNA"/>
</dbReference>
<gene>
    <name evidence="1" type="primary">orf05723</name>
    <name evidence="1" type="ORF">Q903MT_gene5691</name>
</gene>
<dbReference type="AlphaFoldDB" id="A0A6B9XWP3"/>
<evidence type="ECO:0000313" key="1">
    <source>
        <dbReference type="EMBL" id="QHR91655.1"/>
    </source>
</evidence>
<reference evidence="1" key="1">
    <citation type="submission" date="2019-03" db="EMBL/GenBank/DDBJ databases">
        <title>Largest Complete Mitochondrial Genome of a Gymnosperm, Sitka Spruce (Picea sitchensis), Indicates Complex Physical Structure.</title>
        <authorList>
            <person name="Jackman S.D."/>
            <person name="Coombe L."/>
            <person name="Warren R."/>
            <person name="Kirk H."/>
            <person name="Trinh E."/>
            <person name="McLeod T."/>
            <person name="Pleasance S."/>
            <person name="Pandoh P."/>
            <person name="Zhao Y."/>
            <person name="Coope R."/>
            <person name="Bousquet J."/>
            <person name="Bohlmann J.C."/>
            <person name="Jones S.J.M."/>
            <person name="Birol I."/>
        </authorList>
    </citation>
    <scope>NUCLEOTIDE SEQUENCE</scope>
    <source>
        <strain evidence="1">Q903</strain>
    </source>
</reference>
<protein>
    <submittedName>
        <fullName evidence="1">Uncharacterized protein</fullName>
    </submittedName>
</protein>
<proteinExistence type="predicted"/>
<accession>A0A6B9XWP3</accession>
<sequence>MFPYELGVMGWWKDIKFMNLVSVVSHISHMALVADLGERLDYVNVWAGSGRGRSRDGWVGRDMERCRVLRGRVRRHCGGEVPRVRETGGGSNNTLLL</sequence>
<geneLocation type="mitochondrion" evidence="1"/>
<name>A0A6B9XWP3_PICSI</name>
<keyword evidence="1" id="KW-0496">Mitochondrion</keyword>
<organism evidence="1">
    <name type="scientific">Picea sitchensis</name>
    <name type="common">Sitka spruce</name>
    <name type="synonym">Pinus sitchensis</name>
    <dbReference type="NCBI Taxonomy" id="3332"/>
    <lineage>
        <taxon>Eukaryota</taxon>
        <taxon>Viridiplantae</taxon>
        <taxon>Streptophyta</taxon>
        <taxon>Embryophyta</taxon>
        <taxon>Tracheophyta</taxon>
        <taxon>Spermatophyta</taxon>
        <taxon>Pinopsida</taxon>
        <taxon>Pinidae</taxon>
        <taxon>Conifers I</taxon>
        <taxon>Pinales</taxon>
        <taxon>Pinaceae</taxon>
        <taxon>Picea</taxon>
    </lineage>
</organism>